<reference evidence="1 2" key="1">
    <citation type="submission" date="2013-09" db="EMBL/GenBank/DDBJ databases">
        <title>Whole genome shotgun sequence of Vibrio proteolyticus NBRC 13287.</title>
        <authorList>
            <person name="Isaki S."/>
            <person name="Hosoyama A."/>
            <person name="Numata M."/>
            <person name="Hashimoto M."/>
            <person name="Hosoyama Y."/>
            <person name="Tsuchikane K."/>
            <person name="Noguchi M."/>
            <person name="Hirakata S."/>
            <person name="Ichikawa N."/>
            <person name="Ohji S."/>
            <person name="Yamazoe A."/>
            <person name="Fujita N."/>
        </authorList>
    </citation>
    <scope>NUCLEOTIDE SEQUENCE [LARGE SCALE GENOMIC DNA]</scope>
    <source>
        <strain evidence="1 2">NBRC 13287</strain>
    </source>
</reference>
<dbReference type="STRING" id="1219065.VPR01S_10_00300"/>
<organism evidence="1 2">
    <name type="scientific">Vibrio proteolyticus NBRC 13287</name>
    <dbReference type="NCBI Taxonomy" id="1219065"/>
    <lineage>
        <taxon>Bacteria</taxon>
        <taxon>Pseudomonadati</taxon>
        <taxon>Pseudomonadota</taxon>
        <taxon>Gammaproteobacteria</taxon>
        <taxon>Vibrionales</taxon>
        <taxon>Vibrionaceae</taxon>
        <taxon>Vibrio</taxon>
    </lineage>
</organism>
<dbReference type="InterPro" id="IPR021326">
    <property type="entry name" value="DUF2931"/>
</dbReference>
<dbReference type="eggNOG" id="ENOG502ZTMN">
    <property type="taxonomic scope" value="Bacteria"/>
</dbReference>
<dbReference type="Pfam" id="PF11153">
    <property type="entry name" value="DUF2931"/>
    <property type="match status" value="1"/>
</dbReference>
<evidence type="ECO:0008006" key="3">
    <source>
        <dbReference type="Google" id="ProtNLM"/>
    </source>
</evidence>
<name>U3BDN6_VIBPR</name>
<accession>U3BDN6</accession>
<dbReference type="AlphaFoldDB" id="U3BDN6"/>
<evidence type="ECO:0000313" key="1">
    <source>
        <dbReference type="EMBL" id="GAD67834.1"/>
    </source>
</evidence>
<sequence length="212" mass="25011">MSSFYPVEINRIYGVNESEDWTSLLHNHSSRRSLAASRFSNVRVDFPEYDGFELYLGPPVSYIRQIAETSHLPDTVYLYWTSLFNQRFFVTQFHLSEQLKAKMMIQKQFFYDNRMSCYENDLVFGLLPNGLAKVWLSGCGTYIFIDEIAPVKERNKSIDGRDAESYRKGWEYQDILERAKSENATIDPIPWERVNHVVTYLRPDFRTKTFSH</sequence>
<protein>
    <recommendedName>
        <fullName evidence="3">DUF2931 family protein</fullName>
    </recommendedName>
</protein>
<keyword evidence="2" id="KW-1185">Reference proteome</keyword>
<comment type="caution">
    <text evidence="1">The sequence shown here is derived from an EMBL/GenBank/DDBJ whole genome shotgun (WGS) entry which is preliminary data.</text>
</comment>
<proteinExistence type="predicted"/>
<dbReference type="EMBL" id="BATJ01000010">
    <property type="protein sequence ID" value="GAD67834.1"/>
    <property type="molecule type" value="Genomic_DNA"/>
</dbReference>
<gene>
    <name evidence="1" type="ORF">VPR01S_10_00300</name>
</gene>
<dbReference type="Proteomes" id="UP000016570">
    <property type="component" value="Unassembled WGS sequence"/>
</dbReference>
<evidence type="ECO:0000313" key="2">
    <source>
        <dbReference type="Proteomes" id="UP000016570"/>
    </source>
</evidence>